<gene>
    <name evidence="6" type="ORF">EWM59_02085</name>
</gene>
<name>A0A4Q5M664_9BACT</name>
<dbReference type="RefSeq" id="WP_130019285.1">
    <property type="nucleotide sequence ID" value="NZ_SEWF01000002.1"/>
</dbReference>
<evidence type="ECO:0000256" key="1">
    <source>
        <dbReference type="ARBA" id="ARBA00022617"/>
    </source>
</evidence>
<protein>
    <submittedName>
        <fullName evidence="6">Cytochrome c</fullName>
    </submittedName>
</protein>
<dbReference type="PROSITE" id="PS51257">
    <property type="entry name" value="PROKAR_LIPOPROTEIN"/>
    <property type="match status" value="1"/>
</dbReference>
<dbReference type="Proteomes" id="UP000293162">
    <property type="component" value="Unassembled WGS sequence"/>
</dbReference>
<dbReference type="GO" id="GO:0020037">
    <property type="term" value="F:heme binding"/>
    <property type="evidence" value="ECO:0007669"/>
    <property type="project" value="InterPro"/>
</dbReference>
<accession>A0A4Q5M664</accession>
<evidence type="ECO:0000256" key="2">
    <source>
        <dbReference type="ARBA" id="ARBA00022723"/>
    </source>
</evidence>
<dbReference type="InterPro" id="IPR036909">
    <property type="entry name" value="Cyt_c-like_dom_sf"/>
</dbReference>
<dbReference type="EMBL" id="SEWF01000002">
    <property type="protein sequence ID" value="RYU97503.1"/>
    <property type="molecule type" value="Genomic_DNA"/>
</dbReference>
<comment type="caution">
    <text evidence="6">The sequence shown here is derived from an EMBL/GenBank/DDBJ whole genome shotgun (WGS) entry which is preliminary data.</text>
</comment>
<dbReference type="SUPFAM" id="SSF46626">
    <property type="entry name" value="Cytochrome c"/>
    <property type="match status" value="1"/>
</dbReference>
<keyword evidence="2 4" id="KW-0479">Metal-binding</keyword>
<dbReference type="Pfam" id="PF13442">
    <property type="entry name" value="Cytochrome_CBB3"/>
    <property type="match status" value="1"/>
</dbReference>
<organism evidence="6 7">
    <name type="scientific">Emticicia agri</name>
    <dbReference type="NCBI Taxonomy" id="2492393"/>
    <lineage>
        <taxon>Bacteria</taxon>
        <taxon>Pseudomonadati</taxon>
        <taxon>Bacteroidota</taxon>
        <taxon>Cytophagia</taxon>
        <taxon>Cytophagales</taxon>
        <taxon>Leadbetterellaceae</taxon>
        <taxon>Emticicia</taxon>
    </lineage>
</organism>
<dbReference type="PANTHER" id="PTHR40394">
    <property type="entry name" value="LIPOPROTEIN-RELATED"/>
    <property type="match status" value="1"/>
</dbReference>
<dbReference type="OrthoDB" id="9796771at2"/>
<feature type="domain" description="Cytochrome c" evidence="5">
    <location>
        <begin position="117"/>
        <end position="201"/>
    </location>
</feature>
<evidence type="ECO:0000256" key="3">
    <source>
        <dbReference type="ARBA" id="ARBA00023004"/>
    </source>
</evidence>
<keyword evidence="3 4" id="KW-0408">Iron</keyword>
<dbReference type="InterPro" id="IPR009056">
    <property type="entry name" value="Cyt_c-like_dom"/>
</dbReference>
<keyword evidence="7" id="KW-1185">Reference proteome</keyword>
<dbReference type="GO" id="GO:0046872">
    <property type="term" value="F:metal ion binding"/>
    <property type="evidence" value="ECO:0007669"/>
    <property type="project" value="UniProtKB-KW"/>
</dbReference>
<evidence type="ECO:0000313" key="7">
    <source>
        <dbReference type="Proteomes" id="UP000293162"/>
    </source>
</evidence>
<evidence type="ECO:0000256" key="4">
    <source>
        <dbReference type="PROSITE-ProRule" id="PRU00433"/>
    </source>
</evidence>
<dbReference type="GO" id="GO:0009055">
    <property type="term" value="F:electron transfer activity"/>
    <property type="evidence" value="ECO:0007669"/>
    <property type="project" value="InterPro"/>
</dbReference>
<keyword evidence="1 4" id="KW-0349">Heme</keyword>
<evidence type="ECO:0000259" key="5">
    <source>
        <dbReference type="PROSITE" id="PS51007"/>
    </source>
</evidence>
<dbReference type="Gene3D" id="1.10.760.10">
    <property type="entry name" value="Cytochrome c-like domain"/>
    <property type="match status" value="1"/>
</dbReference>
<reference evidence="6 7" key="1">
    <citation type="submission" date="2019-02" db="EMBL/GenBank/DDBJ databases">
        <title>Bacterial novel species Emticicia sp. 17J42-9 isolated from soil.</title>
        <authorList>
            <person name="Jung H.-Y."/>
        </authorList>
    </citation>
    <scope>NUCLEOTIDE SEQUENCE [LARGE SCALE GENOMIC DNA]</scope>
    <source>
        <strain evidence="6 7">17J42-9</strain>
    </source>
</reference>
<evidence type="ECO:0000313" key="6">
    <source>
        <dbReference type="EMBL" id="RYU97503.1"/>
    </source>
</evidence>
<dbReference type="PROSITE" id="PS51007">
    <property type="entry name" value="CYTC"/>
    <property type="match status" value="1"/>
</dbReference>
<dbReference type="PANTHER" id="PTHR40394:SF2">
    <property type="entry name" value="QUINOL:CYTOCHROME C OXIDOREDUCTASE MEMBRANE PROTEIN"/>
    <property type="match status" value="1"/>
</dbReference>
<dbReference type="AlphaFoldDB" id="A0A4Q5M664"/>
<proteinExistence type="predicted"/>
<sequence>MKFSVRNITLAVAVTTFSTVVLSSCHDNNSTGWEFAPNMYNSRAYEPLTQWRENTINPDGKNMRQPVPGTVARTNYHTSFLQDDSTVVNDLMIYNLPADSIAVAEATLKNPIPWSDAVETEGQALYERNCAHCHGEKGAGDGPVGKVYKGVPNYASDAYKNMNDGHIYHVITYGKGRMWPHASQVNPEERWKIVHYVHRLQLGN</sequence>